<dbReference type="Pfam" id="PF05617">
    <property type="entry name" value="Prolamin_like"/>
    <property type="match status" value="1"/>
</dbReference>
<accession>A0ABM0YQV4</accession>
<dbReference type="Proteomes" id="UP000694864">
    <property type="component" value="Chromosome 4"/>
</dbReference>
<organism evidence="4 5">
    <name type="scientific">Camelina sativa</name>
    <name type="common">False flax</name>
    <name type="synonym">Myagrum sativum</name>
    <dbReference type="NCBI Taxonomy" id="90675"/>
    <lineage>
        <taxon>Eukaryota</taxon>
        <taxon>Viridiplantae</taxon>
        <taxon>Streptophyta</taxon>
        <taxon>Embryophyta</taxon>
        <taxon>Tracheophyta</taxon>
        <taxon>Spermatophyta</taxon>
        <taxon>Magnoliopsida</taxon>
        <taxon>eudicotyledons</taxon>
        <taxon>Gunneridae</taxon>
        <taxon>Pentapetalae</taxon>
        <taxon>rosids</taxon>
        <taxon>malvids</taxon>
        <taxon>Brassicales</taxon>
        <taxon>Brassicaceae</taxon>
        <taxon>Camelineae</taxon>
        <taxon>Camelina</taxon>
    </lineage>
</organism>
<dbReference type="PANTHER" id="PTHR31951">
    <property type="entry name" value="BIFUNCTIONAL INHIBITOR/LIPID-TRANSFER PROTEIN/SEED STORAGE 2S ALBUMIN SUPERFAMILY PROTEIN-RELATED"/>
    <property type="match status" value="1"/>
</dbReference>
<proteinExistence type="predicted"/>
<feature type="domain" description="Prolamin-like" evidence="3">
    <location>
        <begin position="44"/>
        <end position="119"/>
    </location>
</feature>
<dbReference type="RefSeq" id="XP_010504568.1">
    <property type="nucleotide sequence ID" value="XM_010506266.1"/>
</dbReference>
<keyword evidence="1 2" id="KW-0732">Signal</keyword>
<evidence type="ECO:0000313" key="4">
    <source>
        <dbReference type="Proteomes" id="UP000694864"/>
    </source>
</evidence>
<feature type="signal peptide" evidence="2">
    <location>
        <begin position="1"/>
        <end position="28"/>
    </location>
</feature>
<dbReference type="PANTHER" id="PTHR31951:SF22">
    <property type="entry name" value="ECA1 GAMETOGENESIS RELATED FAMILY"/>
    <property type="match status" value="1"/>
</dbReference>
<reference evidence="5" key="2">
    <citation type="submission" date="2025-08" db="UniProtKB">
        <authorList>
            <consortium name="RefSeq"/>
        </authorList>
    </citation>
    <scope>IDENTIFICATION</scope>
    <source>
        <tissue evidence="5">Leaf</tissue>
    </source>
</reference>
<evidence type="ECO:0000256" key="1">
    <source>
        <dbReference type="ARBA" id="ARBA00022729"/>
    </source>
</evidence>
<sequence>MAINTTTVTKSMAAAFFTIIAMAALTSATTGLVQPPESDHLVNKCMAKISSRCAMYVTAEMYNHGPLKQNGCCLEVYHMGRICLHIMTKHVIETLIPKVKGHKQKDSLEKSTQIWYLCVPVSSIS</sequence>
<evidence type="ECO:0000256" key="2">
    <source>
        <dbReference type="SAM" id="SignalP"/>
    </source>
</evidence>
<dbReference type="GeneID" id="104781559"/>
<gene>
    <name evidence="5" type="primary">LOC104781559</name>
</gene>
<reference evidence="4" key="1">
    <citation type="journal article" date="2014" name="Nat. Commun.">
        <title>The emerging biofuel crop Camelina sativa retains a highly undifferentiated hexaploid genome structure.</title>
        <authorList>
            <person name="Kagale S."/>
            <person name="Koh C."/>
            <person name="Nixon J."/>
            <person name="Bollina V."/>
            <person name="Clarke W.E."/>
            <person name="Tuteja R."/>
            <person name="Spillane C."/>
            <person name="Robinson S.J."/>
            <person name="Links M.G."/>
            <person name="Clarke C."/>
            <person name="Higgins E.E."/>
            <person name="Huebert T."/>
            <person name="Sharpe A.G."/>
            <person name="Parkin I.A."/>
        </authorList>
    </citation>
    <scope>NUCLEOTIDE SEQUENCE [LARGE SCALE GENOMIC DNA]</scope>
    <source>
        <strain evidence="4">cv. DH55</strain>
    </source>
</reference>
<evidence type="ECO:0000313" key="5">
    <source>
        <dbReference type="RefSeq" id="XP_010504568.1"/>
    </source>
</evidence>
<evidence type="ECO:0000259" key="3">
    <source>
        <dbReference type="Pfam" id="PF05617"/>
    </source>
</evidence>
<name>A0ABM0YQV4_CAMSA</name>
<protein>
    <submittedName>
        <fullName evidence="5">Uncharacterized protein LOC104781559</fullName>
    </submittedName>
</protein>
<feature type="chain" id="PRO_5047278974" evidence="2">
    <location>
        <begin position="29"/>
        <end position="125"/>
    </location>
</feature>
<keyword evidence="4" id="KW-1185">Reference proteome</keyword>
<dbReference type="InterPro" id="IPR008502">
    <property type="entry name" value="Prolamin-like"/>
</dbReference>